<dbReference type="STRING" id="74557.A0A1V9ZQI9"/>
<protein>
    <recommendedName>
        <fullName evidence="11">Cytochrome P450</fullName>
    </recommendedName>
</protein>
<dbReference type="Proteomes" id="UP000243217">
    <property type="component" value="Unassembled WGS sequence"/>
</dbReference>
<dbReference type="InterPro" id="IPR017972">
    <property type="entry name" value="Cyt_P450_CS"/>
</dbReference>
<dbReference type="PANTHER" id="PTHR24291:SF50">
    <property type="entry name" value="BIFUNCTIONAL ALBAFLAVENONE MONOOXYGENASE_TERPENE SYNTHASE"/>
    <property type="match status" value="1"/>
</dbReference>
<dbReference type="InterPro" id="IPR036396">
    <property type="entry name" value="Cyt_P450_sf"/>
</dbReference>
<keyword evidence="6 8" id="KW-0503">Monooxygenase</keyword>
<dbReference type="InterPro" id="IPR002401">
    <property type="entry name" value="Cyt_P450_E_grp-I"/>
</dbReference>
<accession>A0A1V9ZQI9</accession>
<dbReference type="PRINTS" id="PR00385">
    <property type="entry name" value="P450"/>
</dbReference>
<dbReference type="PRINTS" id="PR00463">
    <property type="entry name" value="EP450I"/>
</dbReference>
<dbReference type="CDD" id="cd00302">
    <property type="entry name" value="cytochrome_P450"/>
    <property type="match status" value="1"/>
</dbReference>
<evidence type="ECO:0000256" key="5">
    <source>
        <dbReference type="ARBA" id="ARBA00023004"/>
    </source>
</evidence>
<evidence type="ECO:0000256" key="2">
    <source>
        <dbReference type="ARBA" id="ARBA00022617"/>
    </source>
</evidence>
<gene>
    <name evidence="9" type="ORF">THRCLA_06077</name>
</gene>
<dbReference type="PROSITE" id="PS00086">
    <property type="entry name" value="CYTOCHROME_P450"/>
    <property type="match status" value="1"/>
</dbReference>
<keyword evidence="3 7" id="KW-0479">Metal-binding</keyword>
<sequence length="477" mass="54568">MPRTSGSLPTQFLGHLGELNLVRSTFDPSYNEQHGALVYRLLQKLQGYYEETKSKTFRLNMAGTPLVVTKDPKVYKSVLGPFQKHFANSVSFRKAFGYFAPSSMIVLESKSWNRVRKVATRALALQSIDHIPSIVCSTVDTWRSIQPENALDFHLNPDQEFPKWTFDCFNRLMYNWDSKATCNNPLSLEVVRDCGIISHAMSKRMMLPYELLWKLPLPENQRIDQAKERLMMHTFELVHARREAVDERQTTLLDCLLVASEEARLSTDEVYDQVFTFFFAAFDTISHTLSLLLNHLAADPTVQEELRQAILQTFPNGKSDIAKATLDDLNKCDYLTWVVNEIFRLTPTTTGVSRTCIKSCVINGYQFDVGDQFLFDGVGVGRTREYFQNQPDLDAFRPRRFAQLGSIDKTLSMPFGMGSRICPGRKLAVGQLKAFCAYIILSYDLTRPALLPLLYDMTIGITIKHGYDKMIWRVRDN</sequence>
<evidence type="ECO:0000256" key="8">
    <source>
        <dbReference type="RuleBase" id="RU000461"/>
    </source>
</evidence>
<keyword evidence="4 8" id="KW-0560">Oxidoreductase</keyword>
<dbReference type="GO" id="GO:0005506">
    <property type="term" value="F:iron ion binding"/>
    <property type="evidence" value="ECO:0007669"/>
    <property type="project" value="InterPro"/>
</dbReference>
<dbReference type="PANTHER" id="PTHR24291">
    <property type="entry name" value="CYTOCHROME P450 FAMILY 4"/>
    <property type="match status" value="1"/>
</dbReference>
<dbReference type="InterPro" id="IPR001128">
    <property type="entry name" value="Cyt_P450"/>
</dbReference>
<evidence type="ECO:0000256" key="7">
    <source>
        <dbReference type="PIRSR" id="PIRSR602401-1"/>
    </source>
</evidence>
<comment type="cofactor">
    <cofactor evidence="7">
        <name>heme</name>
        <dbReference type="ChEBI" id="CHEBI:30413"/>
    </cofactor>
</comment>
<comment type="similarity">
    <text evidence="1 8">Belongs to the cytochrome P450 family.</text>
</comment>
<feature type="binding site" description="axial binding residue" evidence="7">
    <location>
        <position position="422"/>
    </location>
    <ligand>
        <name>heme</name>
        <dbReference type="ChEBI" id="CHEBI:30413"/>
    </ligand>
    <ligandPart>
        <name>Fe</name>
        <dbReference type="ChEBI" id="CHEBI:18248"/>
    </ligandPart>
</feature>
<keyword evidence="10" id="KW-1185">Reference proteome</keyword>
<dbReference type="InterPro" id="IPR050196">
    <property type="entry name" value="Cytochrome_P450_Monoox"/>
</dbReference>
<evidence type="ECO:0000256" key="3">
    <source>
        <dbReference type="ARBA" id="ARBA00022723"/>
    </source>
</evidence>
<dbReference type="Gene3D" id="1.10.630.10">
    <property type="entry name" value="Cytochrome P450"/>
    <property type="match status" value="1"/>
</dbReference>
<dbReference type="GO" id="GO:0020037">
    <property type="term" value="F:heme binding"/>
    <property type="evidence" value="ECO:0007669"/>
    <property type="project" value="InterPro"/>
</dbReference>
<proteinExistence type="inferred from homology"/>
<evidence type="ECO:0008006" key="11">
    <source>
        <dbReference type="Google" id="ProtNLM"/>
    </source>
</evidence>
<evidence type="ECO:0000256" key="1">
    <source>
        <dbReference type="ARBA" id="ARBA00010617"/>
    </source>
</evidence>
<dbReference type="EMBL" id="JNBS01001726">
    <property type="protein sequence ID" value="OQS00273.1"/>
    <property type="molecule type" value="Genomic_DNA"/>
</dbReference>
<evidence type="ECO:0000256" key="4">
    <source>
        <dbReference type="ARBA" id="ARBA00023002"/>
    </source>
</evidence>
<organism evidence="9 10">
    <name type="scientific">Thraustotheca clavata</name>
    <dbReference type="NCBI Taxonomy" id="74557"/>
    <lineage>
        <taxon>Eukaryota</taxon>
        <taxon>Sar</taxon>
        <taxon>Stramenopiles</taxon>
        <taxon>Oomycota</taxon>
        <taxon>Saprolegniomycetes</taxon>
        <taxon>Saprolegniales</taxon>
        <taxon>Achlyaceae</taxon>
        <taxon>Thraustotheca</taxon>
    </lineage>
</organism>
<keyword evidence="2 7" id="KW-0349">Heme</keyword>
<dbReference type="GO" id="GO:0016705">
    <property type="term" value="F:oxidoreductase activity, acting on paired donors, with incorporation or reduction of molecular oxygen"/>
    <property type="evidence" value="ECO:0007669"/>
    <property type="project" value="InterPro"/>
</dbReference>
<keyword evidence="5 7" id="KW-0408">Iron</keyword>
<reference evidence="9 10" key="1">
    <citation type="journal article" date="2014" name="Genome Biol. Evol.">
        <title>The secreted proteins of Achlya hypogyna and Thraustotheca clavata identify the ancestral oomycete secretome and reveal gene acquisitions by horizontal gene transfer.</title>
        <authorList>
            <person name="Misner I."/>
            <person name="Blouin N."/>
            <person name="Leonard G."/>
            <person name="Richards T.A."/>
            <person name="Lane C.E."/>
        </authorList>
    </citation>
    <scope>NUCLEOTIDE SEQUENCE [LARGE SCALE GENOMIC DNA]</scope>
    <source>
        <strain evidence="9 10">ATCC 34112</strain>
    </source>
</reference>
<dbReference type="OrthoDB" id="61744at2759"/>
<dbReference type="SUPFAM" id="SSF48264">
    <property type="entry name" value="Cytochrome P450"/>
    <property type="match status" value="1"/>
</dbReference>
<evidence type="ECO:0000313" key="9">
    <source>
        <dbReference type="EMBL" id="OQS00273.1"/>
    </source>
</evidence>
<dbReference type="AlphaFoldDB" id="A0A1V9ZQI9"/>
<dbReference type="Pfam" id="PF00067">
    <property type="entry name" value="p450"/>
    <property type="match status" value="1"/>
</dbReference>
<evidence type="ECO:0000256" key="6">
    <source>
        <dbReference type="ARBA" id="ARBA00023033"/>
    </source>
</evidence>
<evidence type="ECO:0000313" key="10">
    <source>
        <dbReference type="Proteomes" id="UP000243217"/>
    </source>
</evidence>
<name>A0A1V9ZQI9_9STRA</name>
<dbReference type="GO" id="GO:0004497">
    <property type="term" value="F:monooxygenase activity"/>
    <property type="evidence" value="ECO:0007669"/>
    <property type="project" value="UniProtKB-KW"/>
</dbReference>
<comment type="caution">
    <text evidence="9">The sequence shown here is derived from an EMBL/GenBank/DDBJ whole genome shotgun (WGS) entry which is preliminary data.</text>
</comment>